<accession>A0A4P9Z9K4</accession>
<evidence type="ECO:0000256" key="1">
    <source>
        <dbReference type="ARBA" id="ARBA00004123"/>
    </source>
</evidence>
<name>A0A4P9Z9K4_9ASCO</name>
<dbReference type="GO" id="GO:0006325">
    <property type="term" value="P:chromatin organization"/>
    <property type="evidence" value="ECO:0007669"/>
    <property type="project" value="InterPro"/>
</dbReference>
<comment type="subcellular location">
    <subcellularLocation>
        <location evidence="1">Nucleus</location>
    </subcellularLocation>
</comment>
<dbReference type="PANTHER" id="PTHR15502">
    <property type="entry name" value="CALCINEURIN-BINDING PROTEIN CABIN 1-RELATED"/>
    <property type="match status" value="1"/>
</dbReference>
<dbReference type="InterPro" id="IPR033053">
    <property type="entry name" value="Hir3/CABIN1"/>
</dbReference>
<feature type="compositionally biased region" description="Basic and acidic residues" evidence="4">
    <location>
        <begin position="204"/>
        <end position="220"/>
    </location>
</feature>
<organism evidence="5 6">
    <name type="scientific">Metschnikowia bicuspidata</name>
    <dbReference type="NCBI Taxonomy" id="27322"/>
    <lineage>
        <taxon>Eukaryota</taxon>
        <taxon>Fungi</taxon>
        <taxon>Dikarya</taxon>
        <taxon>Ascomycota</taxon>
        <taxon>Saccharomycotina</taxon>
        <taxon>Pichiomycetes</taxon>
        <taxon>Metschnikowiaceae</taxon>
        <taxon>Metschnikowia</taxon>
    </lineage>
</organism>
<dbReference type="Proteomes" id="UP000268321">
    <property type="component" value="Unassembled WGS sequence"/>
</dbReference>
<reference evidence="6" key="1">
    <citation type="journal article" date="2018" name="Nat. Microbiol.">
        <title>Leveraging single-cell genomics to expand the fungal tree of life.</title>
        <authorList>
            <person name="Ahrendt S.R."/>
            <person name="Quandt C.A."/>
            <person name="Ciobanu D."/>
            <person name="Clum A."/>
            <person name="Salamov A."/>
            <person name="Andreopoulos B."/>
            <person name="Cheng J.F."/>
            <person name="Woyke T."/>
            <person name="Pelin A."/>
            <person name="Henrissat B."/>
            <person name="Reynolds N.K."/>
            <person name="Benny G.L."/>
            <person name="Smith M.E."/>
            <person name="James T.Y."/>
            <person name="Grigoriev I.V."/>
        </authorList>
    </citation>
    <scope>NUCLEOTIDE SEQUENCE [LARGE SCALE GENOMIC DNA]</scope>
    <source>
        <strain evidence="6">Baker2002</strain>
    </source>
</reference>
<dbReference type="GO" id="GO:0005634">
    <property type="term" value="C:nucleus"/>
    <property type="evidence" value="ECO:0007669"/>
    <property type="project" value="UniProtKB-SubCell"/>
</dbReference>
<gene>
    <name evidence="5" type="ORF">METBISCDRAFT_7235</name>
</gene>
<keyword evidence="6" id="KW-1185">Reference proteome</keyword>
<sequence length="1543" mass="174409">MLDNLVSCMMYQEPDDTVLRLLFDVYVYLDFRRLARLTLELACSFSAESDDIMSIIPINNWAAKLRKVFSSWERVADVPHLQNVHEKLAFLEPIRRDLAAQYNKICALRALEVPLKADAKWADVLQAVNVALKRNQDRDKALAVARGTDLDPYLASEYPCDYVQFTFTTEDMSRRANCECSVEVLEGDSRKEAADSVDAPEPTPAEKKPVGAEPEPLEKASMRVSRRLNPDDLNPISADDILLTRRYFVETEAFFEQINALYRDVTHENTPVLNDVIEAVISADPAAVEPLYVMDLLRMLNEWKTNFYDAILFGDGPACGPGASANSDKVKLIEVLTRFGNQSSVAQTINESLDDTQDNAYIRAFLSELTAARSHVSVVRARILANLFLTVVNKAWSADLGAAVSDWVLQSELEIYNRCCADTRLLDDPAHMDLAMGIYELMVNLFIAVKNQIDETLEGAESAKSGKGTANVSRPPNAVFLRLLALKDRLHKWERHLGDSMRQLVRAPLSDRDLVLVIRFYWVSDYYLASKSMSWPEKKLVVTHLDALQRIVAAHARTDIEIPFTNYAFIGEFSFEALHRRLSTASILALFSKILDGSGGRFDSQDDTIALLEAILIIMAASQSLVDVVMGDHATLDASSLATVRDFLNECPVNLRLSLWSILFLCYEKASMQRYQHGFEQYLQFMLAFLAGPAYRRAPRERSQLLLQLLSFYGGYLKVFLRHLASVKWALPHTEFTAATLHNLARVFELSYCFSLHEESALITGCKVSLETKSAAAFRHFKDLVIENITLLLVYLFSAVRQRQPQHVESFISTMVILVHSQLGIRRLCEASGGVFLKFAEDVLVGLRDVPDRELAQILSCRFHYKVKLNGQFPTDHYTEKVGQLDRSSAHELANFILPFCFRNNPLKHTPRNDIKQVVEDLYEIIGDPMMDDAQQANLARVRAFCDQTMFTPRFVKTAMHGLLHVALAPQKPVPVAENGLYFMQALLMLNFYKMRKKSAQSRIVELDKIVVLLHIDLAFGRDRVESWILLGQAYGYLVEDDLIWTSDKLNSAERKAVTANLQRKALVSYLMAVSTVVRQRGGGGSGAGGVDGQDSGNTENAPETRPLVGLLMTALTKELYSACLPPMDMLAFAVYPAPRLVRKSDGTTTTALARDNPPVSRTFCLRLMHRCASWAVRCSPNDWAACFYLGKILAKLQHDAHAVLALYKRASHLAKRSGAPGDLFVEPAYKYFCLVYKYVKRGQLALGDALLLLNLGPMVMMDVASAIVSKESVYVILVNAFARLQALDKRAWYHKPAYRQAYMVLHEFDDLLKAKEIMWKYFSLKSNSKLFLQLWKPENERPGKHFVYMYQYTRFYTTVLLRERDLTSLVHMFQKVRRANSTMVLLYYAWEHVCFAFCRLLRQVFGIEESSVENFLAGHNQNVFVAQGRCFVDSFTTDGASEATVLVLCSLNVLSEMRKLNNGFGPTSLIDDTFIAFFLMVFIEQISGHHVPVDPVPVPPGKMRRLAKKDLFPFAIELTAKCKRFTDAYLKENPCLFNEYVA</sequence>
<feature type="region of interest" description="Disordered" evidence="4">
    <location>
        <begin position="189"/>
        <end position="220"/>
    </location>
</feature>
<feature type="non-terminal residue" evidence="5">
    <location>
        <position position="1543"/>
    </location>
</feature>
<protein>
    <recommendedName>
        <fullName evidence="7">Histone transcription regulator 3 homolog</fullName>
    </recommendedName>
</protein>
<dbReference type="GO" id="GO:0031491">
    <property type="term" value="F:nucleosome binding"/>
    <property type="evidence" value="ECO:0007669"/>
    <property type="project" value="TreeGrafter"/>
</dbReference>
<feature type="region of interest" description="Disordered" evidence="4">
    <location>
        <begin position="1082"/>
        <end position="1103"/>
    </location>
</feature>
<keyword evidence="3" id="KW-0539">Nucleus</keyword>
<comment type="similarity">
    <text evidence="2">Belongs to the HIR3 family.</text>
</comment>
<feature type="compositionally biased region" description="Gly residues" evidence="4">
    <location>
        <begin position="1082"/>
        <end position="1092"/>
    </location>
</feature>
<evidence type="ECO:0000256" key="4">
    <source>
        <dbReference type="SAM" id="MobiDB-lite"/>
    </source>
</evidence>
<evidence type="ECO:0000313" key="6">
    <source>
        <dbReference type="Proteomes" id="UP000268321"/>
    </source>
</evidence>
<dbReference type="GO" id="GO:0000417">
    <property type="term" value="C:HIR complex"/>
    <property type="evidence" value="ECO:0007669"/>
    <property type="project" value="TreeGrafter"/>
</dbReference>
<evidence type="ECO:0000313" key="5">
    <source>
        <dbReference type="EMBL" id="RKP28460.1"/>
    </source>
</evidence>
<dbReference type="EMBL" id="ML004898">
    <property type="protein sequence ID" value="RKP28460.1"/>
    <property type="molecule type" value="Genomic_DNA"/>
</dbReference>
<evidence type="ECO:0000256" key="2">
    <source>
        <dbReference type="ARBA" id="ARBA00007335"/>
    </source>
</evidence>
<dbReference type="OrthoDB" id="77564at2759"/>
<proteinExistence type="inferred from homology"/>
<evidence type="ECO:0000256" key="3">
    <source>
        <dbReference type="ARBA" id="ARBA00023242"/>
    </source>
</evidence>
<dbReference type="PANTHER" id="PTHR15502:SF7">
    <property type="entry name" value="CALCINEURIN-BINDING PROTEIN CABIN-1"/>
    <property type="match status" value="1"/>
</dbReference>
<evidence type="ECO:0008006" key="7">
    <source>
        <dbReference type="Google" id="ProtNLM"/>
    </source>
</evidence>